<dbReference type="PANTHER" id="PTHR34262">
    <property type="entry name" value="TRANSMEMBRANE PROTEIN 220"/>
    <property type="match status" value="1"/>
</dbReference>
<feature type="transmembrane region" description="Helical" evidence="1">
    <location>
        <begin position="101"/>
        <end position="120"/>
    </location>
</feature>
<reference evidence="4" key="1">
    <citation type="journal article" date="2010" name="Nat. Biotechnol.">
        <title>Draft genome sequence of the oilseed species Ricinus communis.</title>
        <authorList>
            <person name="Chan A.P."/>
            <person name="Crabtree J."/>
            <person name="Zhao Q."/>
            <person name="Lorenzi H."/>
            <person name="Orvis J."/>
            <person name="Puiu D."/>
            <person name="Melake-Berhan A."/>
            <person name="Jones K.M."/>
            <person name="Redman J."/>
            <person name="Chen G."/>
            <person name="Cahoon E.B."/>
            <person name="Gedil M."/>
            <person name="Stanke M."/>
            <person name="Haas B.J."/>
            <person name="Wortman J.R."/>
            <person name="Fraser-Liggett C.M."/>
            <person name="Ravel J."/>
            <person name="Rabinowicz P.D."/>
        </authorList>
    </citation>
    <scope>NUCLEOTIDE SEQUENCE [LARGE SCALE GENOMIC DNA]</scope>
    <source>
        <strain evidence="4">cv. Hale</strain>
    </source>
</reference>
<dbReference type="AlphaFoldDB" id="B9S8S5"/>
<name>B9S8S5_RICCO</name>
<proteinExistence type="predicted"/>
<feature type="signal peptide" evidence="2">
    <location>
        <begin position="1"/>
        <end position="20"/>
    </location>
</feature>
<accession>B9S8S5</accession>
<evidence type="ECO:0000256" key="1">
    <source>
        <dbReference type="SAM" id="Phobius"/>
    </source>
</evidence>
<dbReference type="EMBL" id="EQ973892">
    <property type="protein sequence ID" value="EEF40078.1"/>
    <property type="molecule type" value="Genomic_DNA"/>
</dbReference>
<dbReference type="PANTHER" id="PTHR34262:SF1">
    <property type="entry name" value="TRANSMEMBRANE PROTEIN 220"/>
    <property type="match status" value="1"/>
</dbReference>
<evidence type="ECO:0008006" key="5">
    <source>
        <dbReference type="Google" id="ProtNLM"/>
    </source>
</evidence>
<feature type="chain" id="PRO_5002891639" description="CASP-like protein" evidence="2">
    <location>
        <begin position="21"/>
        <end position="134"/>
    </location>
</feature>
<keyword evidence="2" id="KW-0732">Signal</keyword>
<keyword evidence="1" id="KW-0812">Transmembrane</keyword>
<organism evidence="3 4">
    <name type="scientific">Ricinus communis</name>
    <name type="common">Castor bean</name>
    <dbReference type="NCBI Taxonomy" id="3988"/>
    <lineage>
        <taxon>Eukaryota</taxon>
        <taxon>Viridiplantae</taxon>
        <taxon>Streptophyta</taxon>
        <taxon>Embryophyta</taxon>
        <taxon>Tracheophyta</taxon>
        <taxon>Spermatophyta</taxon>
        <taxon>Magnoliopsida</taxon>
        <taxon>eudicotyledons</taxon>
        <taxon>Gunneridae</taxon>
        <taxon>Pentapetalae</taxon>
        <taxon>rosids</taxon>
        <taxon>fabids</taxon>
        <taxon>Malpighiales</taxon>
        <taxon>Euphorbiaceae</taxon>
        <taxon>Acalyphoideae</taxon>
        <taxon>Acalypheae</taxon>
        <taxon>Ricinus</taxon>
    </lineage>
</organism>
<keyword evidence="1" id="KW-0472">Membrane</keyword>
<keyword evidence="4" id="KW-1185">Reference proteome</keyword>
<keyword evidence="1" id="KW-1133">Transmembrane helix</keyword>
<protein>
    <recommendedName>
        <fullName evidence="5">CASP-like protein</fullName>
    </recommendedName>
</protein>
<evidence type="ECO:0000313" key="4">
    <source>
        <dbReference type="Proteomes" id="UP000008311"/>
    </source>
</evidence>
<dbReference type="InParanoid" id="B9S8S5"/>
<evidence type="ECO:0000313" key="3">
    <source>
        <dbReference type="EMBL" id="EEF40078.1"/>
    </source>
</evidence>
<evidence type="ECO:0000256" key="2">
    <source>
        <dbReference type="SAM" id="SignalP"/>
    </source>
</evidence>
<gene>
    <name evidence="3" type="ORF">RCOM_0604340</name>
</gene>
<sequence>MAKASLFFSFCSTLMAAVFAYSASVQLNDLVNWAISSKTIVRQIAKVTILLDLSERVAREKTGSGLVIISLILHLEASSEPKQSSSRKDGNKKGFPTCVEYGMAILVTFSFGLPFIFFVVKNGEMRFDQGILEK</sequence>
<dbReference type="Proteomes" id="UP000008311">
    <property type="component" value="Unassembled WGS sequence"/>
</dbReference>